<dbReference type="GeneTree" id="ENSGT00940000160156"/>
<evidence type="ECO:0000256" key="2">
    <source>
        <dbReference type="ARBA" id="ARBA00038357"/>
    </source>
</evidence>
<comment type="function">
    <text evidence="1">Heme-binding protein which promotes neuronal but not astrocyte differentiation.</text>
</comment>
<dbReference type="GO" id="GO:0016020">
    <property type="term" value="C:membrane"/>
    <property type="evidence" value="ECO:0007669"/>
    <property type="project" value="TreeGrafter"/>
</dbReference>
<gene>
    <name evidence="6" type="primary">CYB5D2</name>
</gene>
<dbReference type="OrthoDB" id="10257697at2759"/>
<reference evidence="6" key="2">
    <citation type="submission" date="2025-08" db="UniProtKB">
        <authorList>
            <consortium name="Ensembl"/>
        </authorList>
    </citation>
    <scope>IDENTIFICATION</scope>
</reference>
<accession>A0A8C9W3G6</accession>
<keyword evidence="7" id="KW-1185">Reference proteome</keyword>
<evidence type="ECO:0000313" key="7">
    <source>
        <dbReference type="Proteomes" id="UP000694397"/>
    </source>
</evidence>
<dbReference type="SMART" id="SM01117">
    <property type="entry name" value="Cyt-b5"/>
    <property type="match status" value="1"/>
</dbReference>
<dbReference type="InterPro" id="IPR036400">
    <property type="entry name" value="Cyt_B5-like_heme/steroid_sf"/>
</dbReference>
<evidence type="ECO:0000256" key="1">
    <source>
        <dbReference type="ARBA" id="ARBA00037690"/>
    </source>
</evidence>
<evidence type="ECO:0000256" key="4">
    <source>
        <dbReference type="ARBA" id="ARBA00042241"/>
    </source>
</evidence>
<sequence>MSGVRWRSGLDRVLLSALGASPPPPDELRRYRGEPGSPGLYLSLLGHVFDVSKGQKHYGPGGGYHFFAGRDASRAFVSGDFTETGLTDDVSDLSPAEVVTLYDWLAFYQRDYKPVGRLVGRYYSDTGQPTEYLRHVEATLAEGLKLKAQAEAESKLFPSCNSEWSASAGGRVWCSTQSGGVHRNWVGVPRMLFSPGSASSRCVCVQSSDPLKLDNPNLREYEGCPPLAESCTIQSS</sequence>
<organism evidence="6 7">
    <name type="scientific">Scleropages formosus</name>
    <name type="common">Asian bonytongue</name>
    <name type="synonym">Osteoglossum formosum</name>
    <dbReference type="NCBI Taxonomy" id="113540"/>
    <lineage>
        <taxon>Eukaryota</taxon>
        <taxon>Metazoa</taxon>
        <taxon>Chordata</taxon>
        <taxon>Craniata</taxon>
        <taxon>Vertebrata</taxon>
        <taxon>Euteleostomi</taxon>
        <taxon>Actinopterygii</taxon>
        <taxon>Neopterygii</taxon>
        <taxon>Teleostei</taxon>
        <taxon>Osteoglossocephala</taxon>
        <taxon>Osteoglossomorpha</taxon>
        <taxon>Osteoglossiformes</taxon>
        <taxon>Osteoglossidae</taxon>
        <taxon>Scleropages</taxon>
    </lineage>
</organism>
<dbReference type="SUPFAM" id="SSF55856">
    <property type="entry name" value="Cytochrome b5-like heme/steroid binding domain"/>
    <property type="match status" value="1"/>
</dbReference>
<reference evidence="6 7" key="1">
    <citation type="submission" date="2019-04" db="EMBL/GenBank/DDBJ databases">
        <authorList>
            <consortium name="Wellcome Sanger Institute Data Sharing"/>
        </authorList>
    </citation>
    <scope>NUCLEOTIDE SEQUENCE [LARGE SCALE GENOMIC DNA]</scope>
</reference>
<evidence type="ECO:0000256" key="3">
    <source>
        <dbReference type="ARBA" id="ARBA00039568"/>
    </source>
</evidence>
<dbReference type="InterPro" id="IPR001199">
    <property type="entry name" value="Cyt_B5-like_heme/steroid-bd"/>
</dbReference>
<name>A0A8C9W3G6_SCLFO</name>
<dbReference type="AlphaFoldDB" id="A0A8C9W3G6"/>
<feature type="domain" description="Cytochrome b5 heme-binding" evidence="5">
    <location>
        <begin position="23"/>
        <end position="119"/>
    </location>
</feature>
<evidence type="ECO:0000259" key="5">
    <source>
        <dbReference type="SMART" id="SM01117"/>
    </source>
</evidence>
<dbReference type="Ensembl" id="ENSSFOT00015076801.1">
    <property type="protein sequence ID" value="ENSSFOP00015068353.1"/>
    <property type="gene ID" value="ENSSFOG00015030114.1"/>
</dbReference>
<comment type="similarity">
    <text evidence="2">Belongs to the cytochrome b5 family. MAPR subfamily.</text>
</comment>
<protein>
    <recommendedName>
        <fullName evidence="3">Neuferricin</fullName>
    </recommendedName>
    <alternativeName>
        <fullName evidence="4">Cytochrome b5 domain-containing protein 2</fullName>
    </alternativeName>
</protein>
<dbReference type="PANTHER" id="PTHR10281">
    <property type="entry name" value="MEMBRANE-ASSOCIATED PROGESTERONE RECEPTOR COMPONENT-RELATED"/>
    <property type="match status" value="1"/>
</dbReference>
<dbReference type="InterPro" id="IPR050577">
    <property type="entry name" value="MAPR/NEUFC/NENF-like"/>
</dbReference>
<evidence type="ECO:0000313" key="6">
    <source>
        <dbReference type="Ensembl" id="ENSSFOP00015068353.1"/>
    </source>
</evidence>
<dbReference type="Gene3D" id="3.10.120.10">
    <property type="entry name" value="Cytochrome b5-like heme/steroid binding domain"/>
    <property type="match status" value="1"/>
</dbReference>
<reference evidence="6" key="3">
    <citation type="submission" date="2025-09" db="UniProtKB">
        <authorList>
            <consortium name="Ensembl"/>
        </authorList>
    </citation>
    <scope>IDENTIFICATION</scope>
</reference>
<proteinExistence type="inferred from homology"/>
<dbReference type="Pfam" id="PF00173">
    <property type="entry name" value="Cyt-b5"/>
    <property type="match status" value="1"/>
</dbReference>
<dbReference type="PANTHER" id="PTHR10281:SF4">
    <property type="entry name" value="NEUFERRICIN"/>
    <property type="match status" value="1"/>
</dbReference>
<dbReference type="Proteomes" id="UP000694397">
    <property type="component" value="Chromosome 25"/>
</dbReference>
<dbReference type="GO" id="GO:0012505">
    <property type="term" value="C:endomembrane system"/>
    <property type="evidence" value="ECO:0007669"/>
    <property type="project" value="TreeGrafter"/>
</dbReference>